<accession>A0A174AIV5</accession>
<organism evidence="4 6">
    <name type="scientific">Parabacteroides distasonis</name>
    <dbReference type="NCBI Taxonomy" id="823"/>
    <lineage>
        <taxon>Bacteria</taxon>
        <taxon>Pseudomonadati</taxon>
        <taxon>Bacteroidota</taxon>
        <taxon>Bacteroidia</taxon>
        <taxon>Bacteroidales</taxon>
        <taxon>Tannerellaceae</taxon>
        <taxon>Parabacteroides</taxon>
    </lineage>
</organism>
<dbReference type="CDD" id="cd04647">
    <property type="entry name" value="LbH_MAT_like"/>
    <property type="match status" value="1"/>
</dbReference>
<sequence length="175" mass="19690">MKKKLSKLVFLLQKWNCKIAFHINHRFYMRMYIPLLKKNGVKINGTPRYIGIHVSFDDFSKIEIGNNTTISDECHLLTHDYSITNAFRATGKILSKDIALVRGIRIGNNVFIGKKSIIMPNCEIGNNCIIGAGAVVRGKIPDGSVVIGNPAQIVGDVFKLAEKWEKLSLDYIRKD</sequence>
<dbReference type="AlphaFoldDB" id="A0A174AIV5"/>
<dbReference type="EMBL" id="WKMC01000014">
    <property type="protein sequence ID" value="MRZ51792.1"/>
    <property type="molecule type" value="Genomic_DNA"/>
</dbReference>
<dbReference type="InterPro" id="IPR051159">
    <property type="entry name" value="Hexapeptide_acetyltransf"/>
</dbReference>
<evidence type="ECO:0000313" key="6">
    <source>
        <dbReference type="Proteomes" id="UP000441358"/>
    </source>
</evidence>
<keyword evidence="4" id="KW-0012">Acyltransferase</keyword>
<reference evidence="4 6" key="2">
    <citation type="journal article" date="2019" name="Nat. Med.">
        <title>A library of human gut bacterial isolates paired with longitudinal multiomics data enables mechanistic microbiome research.</title>
        <authorList>
            <person name="Poyet M."/>
            <person name="Groussin M."/>
            <person name="Gibbons S.M."/>
            <person name="Avila-Pacheco J."/>
            <person name="Jiang X."/>
            <person name="Kearney S.M."/>
            <person name="Perrotta A.R."/>
            <person name="Berdy B."/>
            <person name="Zhao S."/>
            <person name="Lieberman T.D."/>
            <person name="Swanson P.K."/>
            <person name="Smith M."/>
            <person name="Roesemann S."/>
            <person name="Alexander J.E."/>
            <person name="Rich S.A."/>
            <person name="Livny J."/>
            <person name="Vlamakis H."/>
            <person name="Clish C."/>
            <person name="Bullock K."/>
            <person name="Deik A."/>
            <person name="Scott J."/>
            <person name="Pierce K.A."/>
            <person name="Xavier R.J."/>
            <person name="Alm E.J."/>
        </authorList>
    </citation>
    <scope>NUCLEOTIDE SEQUENCE [LARGE SCALE GENOMIC DNA]</scope>
    <source>
        <strain evidence="4 6">BIOML-A32</strain>
    </source>
</reference>
<proteinExistence type="inferred from homology"/>
<dbReference type="EMBL" id="CYYK01000003">
    <property type="protein sequence ID" value="CUN88631.1"/>
    <property type="molecule type" value="Genomic_DNA"/>
</dbReference>
<comment type="similarity">
    <text evidence="1">Belongs to the transferase hexapeptide repeat family.</text>
</comment>
<gene>
    <name evidence="3" type="primary">maa_1</name>
    <name evidence="3" type="ORF">ERS852380_01213</name>
    <name evidence="4" type="ORF">GKD66_16455</name>
</gene>
<dbReference type="SUPFAM" id="SSF51161">
    <property type="entry name" value="Trimeric LpxA-like enzymes"/>
    <property type="match status" value="1"/>
</dbReference>
<evidence type="ECO:0000313" key="4">
    <source>
        <dbReference type="EMBL" id="MRZ51792.1"/>
    </source>
</evidence>
<dbReference type="Pfam" id="PF00132">
    <property type="entry name" value="Hexapep"/>
    <property type="match status" value="1"/>
</dbReference>
<dbReference type="EC" id="2.3.1.79" evidence="3"/>
<dbReference type="RefSeq" id="WP_048919041.1">
    <property type="nucleotide sequence ID" value="NZ_CAXSSW010000002.1"/>
</dbReference>
<dbReference type="Proteomes" id="UP000441358">
    <property type="component" value="Unassembled WGS sequence"/>
</dbReference>
<evidence type="ECO:0000256" key="2">
    <source>
        <dbReference type="ARBA" id="ARBA00022679"/>
    </source>
</evidence>
<dbReference type="GO" id="GO:0005829">
    <property type="term" value="C:cytosol"/>
    <property type="evidence" value="ECO:0007669"/>
    <property type="project" value="TreeGrafter"/>
</dbReference>
<reference evidence="3 5" key="1">
    <citation type="submission" date="2015-09" db="EMBL/GenBank/DDBJ databases">
        <authorList>
            <consortium name="Pathogen Informatics"/>
        </authorList>
    </citation>
    <scope>NUCLEOTIDE SEQUENCE [LARGE SCALE GENOMIC DNA]</scope>
    <source>
        <strain evidence="3 5">2789STDY5608822</strain>
    </source>
</reference>
<dbReference type="InterPro" id="IPR011004">
    <property type="entry name" value="Trimer_LpxA-like_sf"/>
</dbReference>
<dbReference type="GO" id="GO:0008925">
    <property type="term" value="F:maltose O-acetyltransferase activity"/>
    <property type="evidence" value="ECO:0007669"/>
    <property type="project" value="UniProtKB-EC"/>
</dbReference>
<dbReference type="Proteomes" id="UP000095455">
    <property type="component" value="Unassembled WGS sequence"/>
</dbReference>
<evidence type="ECO:0000313" key="5">
    <source>
        <dbReference type="Proteomes" id="UP000095455"/>
    </source>
</evidence>
<dbReference type="InterPro" id="IPR001451">
    <property type="entry name" value="Hexapep"/>
</dbReference>
<evidence type="ECO:0000256" key="1">
    <source>
        <dbReference type="ARBA" id="ARBA00007274"/>
    </source>
</evidence>
<comment type="caution">
    <text evidence="4">The sequence shown here is derived from an EMBL/GenBank/DDBJ whole genome shotgun (WGS) entry which is preliminary data.</text>
</comment>
<dbReference type="PANTHER" id="PTHR23416:SF23">
    <property type="entry name" value="ACETYLTRANSFERASE C18B11.09C-RELATED"/>
    <property type="match status" value="1"/>
</dbReference>
<keyword evidence="2 4" id="KW-0808">Transferase</keyword>
<evidence type="ECO:0000313" key="3">
    <source>
        <dbReference type="EMBL" id="CUN88631.1"/>
    </source>
</evidence>
<dbReference type="PANTHER" id="PTHR23416">
    <property type="entry name" value="SIALIC ACID SYNTHASE-RELATED"/>
    <property type="match status" value="1"/>
</dbReference>
<name>A0A174AIV5_PARDI</name>
<dbReference type="Gene3D" id="2.160.10.10">
    <property type="entry name" value="Hexapeptide repeat proteins"/>
    <property type="match status" value="1"/>
</dbReference>
<protein>
    <submittedName>
        <fullName evidence="4">Acyltransferase</fullName>
    </submittedName>
    <submittedName>
        <fullName evidence="3">Maltose O-acetyltransferase</fullName>
        <ecNumber evidence="3">2.3.1.79</ecNumber>
    </submittedName>
</protein>